<feature type="transmembrane region" description="Helical" evidence="1">
    <location>
        <begin position="7"/>
        <end position="27"/>
    </location>
</feature>
<feature type="transmembrane region" description="Helical" evidence="1">
    <location>
        <begin position="50"/>
        <end position="71"/>
    </location>
</feature>
<protein>
    <submittedName>
        <fullName evidence="2">Uncharacterized protein</fullName>
    </submittedName>
</protein>
<dbReference type="GeneID" id="18938310"/>
<keyword evidence="1" id="KW-0472">Membrane</keyword>
<keyword evidence="3" id="KW-1185">Reference proteome</keyword>
<feature type="transmembrane region" description="Helical" evidence="1">
    <location>
        <begin position="135"/>
        <end position="154"/>
    </location>
</feature>
<accession>W8QE04</accession>
<feature type="transmembrane region" description="Helical" evidence="1">
    <location>
        <begin position="78"/>
        <end position="97"/>
    </location>
</feature>
<dbReference type="EMBL" id="KF938901">
    <property type="protein sequence ID" value="AHL67505.1"/>
    <property type="molecule type" value="Genomic_DNA"/>
</dbReference>
<dbReference type="RefSeq" id="YP_009021089.1">
    <property type="nucleotide sequence ID" value="NC_023848.1"/>
</dbReference>
<dbReference type="OrthoDB" id="32381at10239"/>
<evidence type="ECO:0000256" key="1">
    <source>
        <dbReference type="SAM" id="Phobius"/>
    </source>
</evidence>
<evidence type="ECO:0000313" key="2">
    <source>
        <dbReference type="EMBL" id="AHL67505.1"/>
    </source>
</evidence>
<gene>
    <name evidence="2" type="ORF">AMIV_001</name>
</gene>
<keyword evidence="1" id="KW-0812">Transmembrane</keyword>
<feature type="transmembrane region" description="Helical" evidence="1">
    <location>
        <begin position="109"/>
        <end position="128"/>
    </location>
</feature>
<reference evidence="2 3" key="1">
    <citation type="submission" date="2013-12" db="EMBL/GenBank/DDBJ databases">
        <authorList>
            <person name="Tong Y."/>
            <person name="Zhang J."/>
            <person name="Huang Y."/>
            <person name="Li S."/>
            <person name="Pei G."/>
            <person name="Zhang Z."/>
            <person name="Mi Z."/>
            <person name="An X."/>
        </authorList>
    </citation>
    <scope>NUCLEOTIDE SEQUENCE [LARGE SCALE GENOMIC DNA]</scope>
    <source>
        <strain evidence="2">AMIV</strain>
    </source>
</reference>
<evidence type="ECO:0000313" key="3">
    <source>
        <dbReference type="Proteomes" id="UP000110868"/>
    </source>
</evidence>
<name>W8QE04_9VIRU</name>
<proteinExistence type="predicted"/>
<keyword evidence="1" id="KW-1133">Transmembrane helix</keyword>
<organism evidence="2 3">
    <name type="scientific">Chloriridovirus anopheles1</name>
    <dbReference type="NCBI Taxonomy" id="1465751"/>
    <lineage>
        <taxon>Viruses</taxon>
        <taxon>Varidnaviria</taxon>
        <taxon>Bamfordvirae</taxon>
        <taxon>Nucleocytoviricota</taxon>
        <taxon>Megaviricetes</taxon>
        <taxon>Pimascovirales</taxon>
        <taxon>Pimascovirales incertae sedis</taxon>
        <taxon>Iridoviridae</taxon>
        <taxon>Betairidovirinae</taxon>
        <taxon>Chloriridovirus</taxon>
    </lineage>
</organism>
<sequence length="186" mass="20709">MNKDKYIVIYTIAVGLVVTGLCLRFGGEQFLMDYYLKNYNQEPPKNGINLLKYVGIGLYVCGWLAGAICLSRRNKNDVVLRNSIFSGILISLIWVVFEFRDSPFEYQPKLPLVACSVLLSSLIALISLKKNLKDILLIVLASVSIVVSEFFILLSNEKTGYTTALERPSLSEGGCFCSTCLTAKCR</sequence>
<dbReference type="KEGG" id="vg:18938310"/>
<dbReference type="Proteomes" id="UP000110868">
    <property type="component" value="Segment"/>
</dbReference>